<reference evidence="1 2" key="1">
    <citation type="journal article" date="2007" name="Science">
        <title>Sea anemone genome reveals ancestral eumetazoan gene repertoire and genomic organization.</title>
        <authorList>
            <person name="Putnam N.H."/>
            <person name="Srivastava M."/>
            <person name="Hellsten U."/>
            <person name="Dirks B."/>
            <person name="Chapman J."/>
            <person name="Salamov A."/>
            <person name="Terry A."/>
            <person name="Shapiro H."/>
            <person name="Lindquist E."/>
            <person name="Kapitonov V.V."/>
            <person name="Jurka J."/>
            <person name="Genikhovich G."/>
            <person name="Grigoriev I.V."/>
            <person name="Lucas S.M."/>
            <person name="Steele R.E."/>
            <person name="Finnerty J.R."/>
            <person name="Technau U."/>
            <person name="Martindale M.Q."/>
            <person name="Rokhsar D.S."/>
        </authorList>
    </citation>
    <scope>NUCLEOTIDE SEQUENCE [LARGE SCALE GENOMIC DNA]</scope>
    <source>
        <strain evidence="2">CH2 X CH6</strain>
    </source>
</reference>
<dbReference type="KEGG" id="nve:5514164"/>
<name>A7S210_NEMVE</name>
<dbReference type="OMA" id="QWSYKRD"/>
<dbReference type="OrthoDB" id="5968875at2759"/>
<accession>A7S210</accession>
<evidence type="ECO:0000313" key="1">
    <source>
        <dbReference type="EMBL" id="EDO42333.1"/>
    </source>
</evidence>
<dbReference type="AlphaFoldDB" id="A7S210"/>
<dbReference type="PhylomeDB" id="A7S210"/>
<protein>
    <submittedName>
        <fullName evidence="1">Uncharacterized protein</fullName>
    </submittedName>
</protein>
<dbReference type="HOGENOM" id="CLU_977625_0_0_1"/>
<evidence type="ECO:0000313" key="2">
    <source>
        <dbReference type="Proteomes" id="UP000001593"/>
    </source>
</evidence>
<dbReference type="EMBL" id="DS469566">
    <property type="protein sequence ID" value="EDO42333.1"/>
    <property type="molecule type" value="Genomic_DNA"/>
</dbReference>
<dbReference type="Proteomes" id="UP000001593">
    <property type="component" value="Unassembled WGS sequence"/>
</dbReference>
<gene>
    <name evidence="1" type="ORF">NEMVEDRAFT_v1g242283</name>
</gene>
<proteinExistence type="predicted"/>
<keyword evidence="2" id="KW-1185">Reference proteome</keyword>
<dbReference type="InParanoid" id="A7S210"/>
<sequence>MVILSNSIRNKSSNTQSPFRRIMLSLVALVTLALISPELASGSPFSQMRRSLLEEQCLPGVWGCKRGAPAALNEQRRTASEESDEQCLPGVWGCKKRTVIQERQCLPGVWGCKRGFDIPIQAKKKQKTPEECPPGLWGCKRGFLGGYYPETSPDYYQQGMPSEYSEYQQGYPSDYQNLASYYKRRLAIRMRRSVEKEDEQCLPGVWGCKKDKIEAKKSEDQCLPGVWGCKRDKIAKKQAEEQCPPGLWGCKKDNIEIEKTEETKKSEDQCLPGVWGCKKRSVTSN</sequence>
<organism evidence="1 2">
    <name type="scientific">Nematostella vectensis</name>
    <name type="common">Starlet sea anemone</name>
    <dbReference type="NCBI Taxonomy" id="45351"/>
    <lineage>
        <taxon>Eukaryota</taxon>
        <taxon>Metazoa</taxon>
        <taxon>Cnidaria</taxon>
        <taxon>Anthozoa</taxon>
        <taxon>Hexacorallia</taxon>
        <taxon>Actiniaria</taxon>
        <taxon>Edwardsiidae</taxon>
        <taxon>Nematostella</taxon>
    </lineage>
</organism>